<comment type="similarity">
    <text evidence="3 10">Belongs to the TrpF family.</text>
</comment>
<reference evidence="11 12" key="1">
    <citation type="submission" date="2018-02" db="EMBL/GenBank/DDBJ databases">
        <title>Draft genome sequences of four Legionella pneumophila clinical strains isolated in Ontario.</title>
        <authorList>
            <person name="Fortuna A."/>
            <person name="Ramnarine R."/>
            <person name="Li A."/>
            <person name="Frantz C."/>
            <person name="Mallo G."/>
        </authorList>
    </citation>
    <scope>NUCLEOTIDE SEQUENCE [LARGE SCALE GENOMIC DNA]</scope>
    <source>
        <strain evidence="11 12">LG61</strain>
    </source>
</reference>
<evidence type="ECO:0000256" key="4">
    <source>
        <dbReference type="ARBA" id="ARBA00012572"/>
    </source>
</evidence>
<keyword evidence="8 10" id="KW-0057">Aromatic amino acid biosynthesis</keyword>
<dbReference type="InterPro" id="IPR011060">
    <property type="entry name" value="RibuloseP-bd_barrel"/>
</dbReference>
<organism evidence="11 12">
    <name type="scientific">Legionella pneumophila</name>
    <dbReference type="NCBI Taxonomy" id="446"/>
    <lineage>
        <taxon>Bacteria</taxon>
        <taxon>Pseudomonadati</taxon>
        <taxon>Pseudomonadota</taxon>
        <taxon>Gammaproteobacteria</taxon>
        <taxon>Legionellales</taxon>
        <taxon>Legionellaceae</taxon>
        <taxon>Legionella</taxon>
    </lineage>
</organism>
<dbReference type="InterPro" id="IPR001240">
    <property type="entry name" value="PRAI_dom"/>
</dbReference>
<comment type="catalytic activity">
    <reaction evidence="1 10">
        <text>N-(5-phospho-beta-D-ribosyl)anthranilate = 1-(2-carboxyphenylamino)-1-deoxy-D-ribulose 5-phosphate</text>
        <dbReference type="Rhea" id="RHEA:21540"/>
        <dbReference type="ChEBI" id="CHEBI:18277"/>
        <dbReference type="ChEBI" id="CHEBI:58613"/>
        <dbReference type="EC" id="5.3.1.24"/>
    </reaction>
</comment>
<dbReference type="NCBIfam" id="NF002298">
    <property type="entry name" value="PRK01222.1-4"/>
    <property type="match status" value="1"/>
</dbReference>
<dbReference type="Gene3D" id="3.20.20.70">
    <property type="entry name" value="Aldolase class I"/>
    <property type="match status" value="1"/>
</dbReference>
<dbReference type="GO" id="GO:0004640">
    <property type="term" value="F:phosphoribosylanthranilate isomerase activity"/>
    <property type="evidence" value="ECO:0007669"/>
    <property type="project" value="UniProtKB-UniRule"/>
</dbReference>
<proteinExistence type="inferred from homology"/>
<dbReference type="EMBL" id="PQWY01000011">
    <property type="protein sequence ID" value="PPK30427.1"/>
    <property type="molecule type" value="Genomic_DNA"/>
</dbReference>
<dbReference type="CDD" id="cd00405">
    <property type="entry name" value="PRAI"/>
    <property type="match status" value="1"/>
</dbReference>
<dbReference type="EC" id="5.3.1.24" evidence="4 10"/>
<dbReference type="Pfam" id="PF00697">
    <property type="entry name" value="PRAI"/>
    <property type="match status" value="1"/>
</dbReference>
<keyword evidence="7 10" id="KW-0822">Tryptophan biosynthesis</keyword>
<dbReference type="AlphaFoldDB" id="A0A2S6EZ13"/>
<dbReference type="UniPathway" id="UPA00035">
    <property type="reaction ID" value="UER00042"/>
</dbReference>
<keyword evidence="9 10" id="KW-0413">Isomerase</keyword>
<comment type="caution">
    <text evidence="11">The sequence shown here is derived from an EMBL/GenBank/DDBJ whole genome shotgun (WGS) entry which is preliminary data.</text>
</comment>
<gene>
    <name evidence="10" type="primary">trpF</name>
    <name evidence="11" type="ORF">C3928_06570</name>
</gene>
<sequence>MNSSRIRIKMCGMTRSEDIEYAIDLGVDAIGLIFYPKSARNISLEKARIIVNNIPPFVDIVAVLVNPEQSFVQQIINEIPVQFLQFHGEESSEFCRQFNKPYIKAIHPKTTMQIHNAVDEFFDASAVLLDTPSDKERGGTGVTFNWNIIPENLSKPYILAGGLNESNILEAITTCHPYAVDLCSSIEALPGVKDHLKMSRFIKAIWG</sequence>
<comment type="pathway">
    <text evidence="2 10">Amino-acid biosynthesis; L-tryptophan biosynthesis; L-tryptophan from chorismate: step 3/5.</text>
</comment>
<dbReference type="OrthoDB" id="9804217at2"/>
<evidence type="ECO:0000256" key="8">
    <source>
        <dbReference type="ARBA" id="ARBA00023141"/>
    </source>
</evidence>
<keyword evidence="6 10" id="KW-0028">Amino-acid biosynthesis</keyword>
<evidence type="ECO:0000313" key="11">
    <source>
        <dbReference type="EMBL" id="PPK30427.1"/>
    </source>
</evidence>
<dbReference type="PANTHER" id="PTHR42894:SF1">
    <property type="entry name" value="N-(5'-PHOSPHORIBOSYL)ANTHRANILATE ISOMERASE"/>
    <property type="match status" value="1"/>
</dbReference>
<evidence type="ECO:0000256" key="10">
    <source>
        <dbReference type="HAMAP-Rule" id="MF_00135"/>
    </source>
</evidence>
<dbReference type="PANTHER" id="PTHR42894">
    <property type="entry name" value="N-(5'-PHOSPHORIBOSYL)ANTHRANILATE ISOMERASE"/>
    <property type="match status" value="1"/>
</dbReference>
<evidence type="ECO:0000313" key="12">
    <source>
        <dbReference type="Proteomes" id="UP000239239"/>
    </source>
</evidence>
<dbReference type="SUPFAM" id="SSF51366">
    <property type="entry name" value="Ribulose-phoshate binding barrel"/>
    <property type="match status" value="1"/>
</dbReference>
<evidence type="ECO:0000256" key="3">
    <source>
        <dbReference type="ARBA" id="ARBA00007571"/>
    </source>
</evidence>
<accession>A0A2S6EZ13</accession>
<dbReference type="HAMAP" id="MF_00135">
    <property type="entry name" value="PRAI"/>
    <property type="match status" value="1"/>
</dbReference>
<dbReference type="GO" id="GO:0000162">
    <property type="term" value="P:L-tryptophan biosynthetic process"/>
    <property type="evidence" value="ECO:0007669"/>
    <property type="project" value="UniProtKB-UniRule"/>
</dbReference>
<evidence type="ECO:0000256" key="2">
    <source>
        <dbReference type="ARBA" id="ARBA00004664"/>
    </source>
</evidence>
<dbReference type="RefSeq" id="WP_027226827.1">
    <property type="nucleotide sequence ID" value="NZ_CP017601.1"/>
</dbReference>
<protein>
    <recommendedName>
        <fullName evidence="5 10">N-(5'-phosphoribosyl)anthranilate isomerase</fullName>
        <shortName evidence="10">PRAI</shortName>
        <ecNumber evidence="4 10">5.3.1.24</ecNumber>
    </recommendedName>
</protein>
<evidence type="ECO:0000256" key="9">
    <source>
        <dbReference type="ARBA" id="ARBA00023235"/>
    </source>
</evidence>
<evidence type="ECO:0000256" key="6">
    <source>
        <dbReference type="ARBA" id="ARBA00022605"/>
    </source>
</evidence>
<evidence type="ECO:0000256" key="1">
    <source>
        <dbReference type="ARBA" id="ARBA00001164"/>
    </source>
</evidence>
<dbReference type="FunFam" id="3.20.20.70:FF:000075">
    <property type="entry name" value="Tryptophan biosynthesis protein TRP1"/>
    <property type="match status" value="1"/>
</dbReference>
<dbReference type="InterPro" id="IPR044643">
    <property type="entry name" value="TrpF_fam"/>
</dbReference>
<evidence type="ECO:0000256" key="5">
    <source>
        <dbReference type="ARBA" id="ARBA00022272"/>
    </source>
</evidence>
<name>A0A2S6EZ13_LEGPN</name>
<evidence type="ECO:0000256" key="7">
    <source>
        <dbReference type="ARBA" id="ARBA00022822"/>
    </source>
</evidence>
<dbReference type="Proteomes" id="UP000239239">
    <property type="component" value="Unassembled WGS sequence"/>
</dbReference>
<dbReference type="InterPro" id="IPR013785">
    <property type="entry name" value="Aldolase_TIM"/>
</dbReference>